<dbReference type="PROSITE" id="PS50893">
    <property type="entry name" value="ABC_TRANSPORTER_2"/>
    <property type="match status" value="1"/>
</dbReference>
<comment type="caution">
    <text evidence="8">The sequence shown here is derived from an EMBL/GenBank/DDBJ whole genome shotgun (WGS) entry which is preliminary data.</text>
</comment>
<dbReference type="Pfam" id="PF00005">
    <property type="entry name" value="ABC_tran"/>
    <property type="match status" value="1"/>
</dbReference>
<dbReference type="InterPro" id="IPR027417">
    <property type="entry name" value="P-loop_NTPase"/>
</dbReference>
<proteinExistence type="inferred from homology"/>
<dbReference type="InterPro" id="IPR003439">
    <property type="entry name" value="ABC_transporter-like_ATP-bd"/>
</dbReference>
<keyword evidence="4" id="KW-0547">Nucleotide-binding</keyword>
<dbReference type="Proteomes" id="UP000587462">
    <property type="component" value="Unassembled WGS sequence"/>
</dbReference>
<evidence type="ECO:0000256" key="5">
    <source>
        <dbReference type="ARBA" id="ARBA00022840"/>
    </source>
</evidence>
<dbReference type="EMBL" id="JABBXF010000033">
    <property type="protein sequence ID" value="NVK79170.1"/>
    <property type="molecule type" value="Genomic_DNA"/>
</dbReference>
<dbReference type="GO" id="GO:0016887">
    <property type="term" value="F:ATP hydrolysis activity"/>
    <property type="evidence" value="ECO:0007669"/>
    <property type="project" value="InterPro"/>
</dbReference>
<keyword evidence="9" id="KW-1185">Reference proteome</keyword>
<reference evidence="8 9" key="1">
    <citation type="submission" date="2020-04" db="EMBL/GenBank/DDBJ databases">
        <title>Draft Genome Sequence of Streptomyces morookaense DSM 40503, an 8-azaguanine-producing strain.</title>
        <authorList>
            <person name="Qi J."/>
            <person name="Gao J.-M."/>
        </authorList>
    </citation>
    <scope>NUCLEOTIDE SEQUENCE [LARGE SCALE GENOMIC DNA]</scope>
    <source>
        <strain evidence="8 9">DSM 40503</strain>
    </source>
</reference>
<dbReference type="SUPFAM" id="SSF52540">
    <property type="entry name" value="P-loop containing nucleoside triphosphate hydrolases"/>
    <property type="match status" value="1"/>
</dbReference>
<dbReference type="AlphaFoldDB" id="A0A7Y7E7P5"/>
<dbReference type="PROSITE" id="PS00211">
    <property type="entry name" value="ABC_TRANSPORTER_1"/>
    <property type="match status" value="1"/>
</dbReference>
<evidence type="ECO:0000313" key="8">
    <source>
        <dbReference type="EMBL" id="NVK79170.1"/>
    </source>
</evidence>
<evidence type="ECO:0000259" key="7">
    <source>
        <dbReference type="PROSITE" id="PS50893"/>
    </source>
</evidence>
<dbReference type="PANTHER" id="PTHR42711">
    <property type="entry name" value="ABC TRANSPORTER ATP-BINDING PROTEIN"/>
    <property type="match status" value="1"/>
</dbReference>
<dbReference type="GO" id="GO:0005524">
    <property type="term" value="F:ATP binding"/>
    <property type="evidence" value="ECO:0007669"/>
    <property type="project" value="UniProtKB-KW"/>
</dbReference>
<name>A0A7Y7E7P5_STRMO</name>
<evidence type="ECO:0000256" key="1">
    <source>
        <dbReference type="ARBA" id="ARBA00004202"/>
    </source>
</evidence>
<gene>
    <name evidence="8" type="ORF">HG542_16035</name>
</gene>
<evidence type="ECO:0000256" key="6">
    <source>
        <dbReference type="ARBA" id="ARBA00023251"/>
    </source>
</evidence>
<evidence type="ECO:0000256" key="2">
    <source>
        <dbReference type="ARBA" id="ARBA00005417"/>
    </source>
</evidence>
<feature type="domain" description="ABC transporter" evidence="7">
    <location>
        <begin position="6"/>
        <end position="240"/>
    </location>
</feature>
<organism evidence="8 9">
    <name type="scientific">Streptomyces morookaense</name>
    <name type="common">Streptoverticillium morookaense</name>
    <dbReference type="NCBI Taxonomy" id="1970"/>
    <lineage>
        <taxon>Bacteria</taxon>
        <taxon>Bacillati</taxon>
        <taxon>Actinomycetota</taxon>
        <taxon>Actinomycetes</taxon>
        <taxon>Kitasatosporales</taxon>
        <taxon>Streptomycetaceae</taxon>
        <taxon>Streptomyces</taxon>
    </lineage>
</organism>
<keyword evidence="5 8" id="KW-0067">ATP-binding</keyword>
<protein>
    <submittedName>
        <fullName evidence="8">ATP-binding cassette domain-containing protein</fullName>
    </submittedName>
</protein>
<evidence type="ECO:0000256" key="3">
    <source>
        <dbReference type="ARBA" id="ARBA00022448"/>
    </source>
</evidence>
<dbReference type="PANTHER" id="PTHR42711:SF5">
    <property type="entry name" value="ABC TRANSPORTER ATP-BINDING PROTEIN NATA"/>
    <property type="match status" value="1"/>
</dbReference>
<evidence type="ECO:0000313" key="9">
    <source>
        <dbReference type="Proteomes" id="UP000587462"/>
    </source>
</evidence>
<accession>A0A7Y7E7P5</accession>
<comment type="similarity">
    <text evidence="2">Belongs to the ABC transporter superfamily.</text>
</comment>
<dbReference type="Gene3D" id="3.40.50.300">
    <property type="entry name" value="P-loop containing nucleotide triphosphate hydrolases"/>
    <property type="match status" value="1"/>
</dbReference>
<dbReference type="GO" id="GO:0046677">
    <property type="term" value="P:response to antibiotic"/>
    <property type="evidence" value="ECO:0007669"/>
    <property type="project" value="UniProtKB-KW"/>
</dbReference>
<dbReference type="InterPro" id="IPR003593">
    <property type="entry name" value="AAA+_ATPase"/>
</dbReference>
<evidence type="ECO:0000256" key="4">
    <source>
        <dbReference type="ARBA" id="ARBA00022741"/>
    </source>
</evidence>
<dbReference type="InterPro" id="IPR050763">
    <property type="entry name" value="ABC_transporter_ATP-binding"/>
</dbReference>
<comment type="subcellular location">
    <subcellularLocation>
        <location evidence="1">Cell membrane</location>
        <topology evidence="1">Peripheral membrane protein</topology>
    </subcellularLocation>
</comment>
<sequence>MSEAVIAATGLRKTYRTRQGEREAVRSVTLQVRSGEFFGLLGPNGAGKSTTIGMLTTLVQPTGGSAHIAGFDVVRQSREVRRRISLVHQSNAVDRELSVRENLEFRGRYWGMGSRGARARADALLEQFGLGDRRDALFYQLSGGQLRRMLIARALVHHPEVLFLDEPTVGIDPHSRAHLWDVLRELHGRGQTILMTTHNLDEAERFCRRAAIIDAGQVLACDTVGALVARAGGRVTVSATYDGPVDLAALPAGSSAELRRADVREATVHVVTEKPEGLLGELIALGSATGRQLLDMTTSRPSLENAFLELTGRTYRA</sequence>
<dbReference type="RefSeq" id="WP_171081969.1">
    <property type="nucleotide sequence ID" value="NZ_BNBU01000004.1"/>
</dbReference>
<dbReference type="GO" id="GO:0005886">
    <property type="term" value="C:plasma membrane"/>
    <property type="evidence" value="ECO:0007669"/>
    <property type="project" value="UniProtKB-SubCell"/>
</dbReference>
<dbReference type="SMART" id="SM00382">
    <property type="entry name" value="AAA"/>
    <property type="match status" value="1"/>
</dbReference>
<keyword evidence="6" id="KW-0046">Antibiotic resistance</keyword>
<keyword evidence="3" id="KW-0813">Transport</keyword>
<dbReference type="InterPro" id="IPR017871">
    <property type="entry name" value="ABC_transporter-like_CS"/>
</dbReference>